<name>A0A0B7G1J2_THACB</name>
<dbReference type="EMBL" id="LN679850">
    <property type="protein sequence ID" value="CEL62959.1"/>
    <property type="molecule type" value="Genomic_DNA"/>
</dbReference>
<dbReference type="AlphaFoldDB" id="A0A0B7G1J2"/>
<dbReference type="Proteomes" id="UP000059188">
    <property type="component" value="Unassembled WGS sequence"/>
</dbReference>
<evidence type="ECO:0000313" key="2">
    <source>
        <dbReference type="Proteomes" id="UP000059188"/>
    </source>
</evidence>
<sequence length="128" mass="14209">MWPWPLHLLSTARPLLHNYCPVPPLAHDLRYRCTQSSIATTDGPAPLRTRLPSNSSWDVPTLAASSSTARLGIVGPALAQAVDVNMTKFRVWKGRLLSYERSYPAPDHPPALPITYFVPFTQVSPYIS</sequence>
<proteinExistence type="predicted"/>
<evidence type="ECO:0000313" key="1">
    <source>
        <dbReference type="EMBL" id="CEL62959.1"/>
    </source>
</evidence>
<organism evidence="1 2">
    <name type="scientific">Thanatephorus cucumeris (strain AG1-IB / isolate 7/3/14)</name>
    <name type="common">Lettuce bottom rot fungus</name>
    <name type="synonym">Rhizoctonia solani</name>
    <dbReference type="NCBI Taxonomy" id="1108050"/>
    <lineage>
        <taxon>Eukaryota</taxon>
        <taxon>Fungi</taxon>
        <taxon>Dikarya</taxon>
        <taxon>Basidiomycota</taxon>
        <taxon>Agaricomycotina</taxon>
        <taxon>Agaricomycetes</taxon>
        <taxon>Cantharellales</taxon>
        <taxon>Ceratobasidiaceae</taxon>
        <taxon>Rhizoctonia</taxon>
        <taxon>Rhizoctonia solani AG-1</taxon>
    </lineage>
</organism>
<keyword evidence="2" id="KW-1185">Reference proteome</keyword>
<gene>
    <name evidence="1" type="ORF">RSOLAG1IB_12613</name>
</gene>
<accession>A0A0B7G1J2</accession>
<protein>
    <submittedName>
        <fullName evidence="1">Uncharacterized protein</fullName>
    </submittedName>
</protein>
<reference evidence="1 2" key="1">
    <citation type="submission" date="2014-11" db="EMBL/GenBank/DDBJ databases">
        <authorList>
            <person name="Wibberg Daniel"/>
        </authorList>
    </citation>
    <scope>NUCLEOTIDE SEQUENCE [LARGE SCALE GENOMIC DNA]</scope>
    <source>
        <strain evidence="1">Rhizoctonia solani AG1-IB 7/3/14</strain>
    </source>
</reference>